<reference evidence="1 2" key="1">
    <citation type="journal article" date="2021" name="Commun. Biol.">
        <title>The genome of Shorea leprosula (Dipterocarpaceae) highlights the ecological relevance of drought in aseasonal tropical rainforests.</title>
        <authorList>
            <person name="Ng K.K.S."/>
            <person name="Kobayashi M.J."/>
            <person name="Fawcett J.A."/>
            <person name="Hatakeyama M."/>
            <person name="Paape T."/>
            <person name="Ng C.H."/>
            <person name="Ang C.C."/>
            <person name="Tnah L.H."/>
            <person name="Lee C.T."/>
            <person name="Nishiyama T."/>
            <person name="Sese J."/>
            <person name="O'Brien M.J."/>
            <person name="Copetti D."/>
            <person name="Mohd Noor M.I."/>
            <person name="Ong R.C."/>
            <person name="Putra M."/>
            <person name="Sireger I.Z."/>
            <person name="Indrioko S."/>
            <person name="Kosugi Y."/>
            <person name="Izuno A."/>
            <person name="Isagi Y."/>
            <person name="Lee S.L."/>
            <person name="Shimizu K.K."/>
        </authorList>
    </citation>
    <scope>NUCLEOTIDE SEQUENCE [LARGE SCALE GENOMIC DNA]</scope>
    <source>
        <strain evidence="1">214</strain>
    </source>
</reference>
<dbReference type="EMBL" id="BPVZ01000015">
    <property type="protein sequence ID" value="GKV00564.1"/>
    <property type="molecule type" value="Genomic_DNA"/>
</dbReference>
<evidence type="ECO:0000313" key="1">
    <source>
        <dbReference type="EMBL" id="GKV00564.1"/>
    </source>
</evidence>
<accession>A0AAV5IQP9</accession>
<proteinExistence type="predicted"/>
<comment type="caution">
    <text evidence="1">The sequence shown here is derived from an EMBL/GenBank/DDBJ whole genome shotgun (WGS) entry which is preliminary data.</text>
</comment>
<protein>
    <submittedName>
        <fullName evidence="1">Uncharacterized protein</fullName>
    </submittedName>
</protein>
<evidence type="ECO:0000313" key="2">
    <source>
        <dbReference type="Proteomes" id="UP001054252"/>
    </source>
</evidence>
<gene>
    <name evidence="1" type="ORF">SLEP1_g13233</name>
</gene>
<dbReference type="AlphaFoldDB" id="A0AAV5IQP9"/>
<sequence>MSCIRDAEMLPLYWFGIPLTWPINSIRLSTLTAISIPFLSPGYFCVVLESLLALRLQASASLYPSPHRAATPPILLRLGSMFRCYNLASTWELGFLTLFGNFAAKGEIVLCKRSGHGTIRNQDGGVLKKKLNILWL</sequence>
<name>A0AAV5IQP9_9ROSI</name>
<organism evidence="1 2">
    <name type="scientific">Rubroshorea leprosula</name>
    <dbReference type="NCBI Taxonomy" id="152421"/>
    <lineage>
        <taxon>Eukaryota</taxon>
        <taxon>Viridiplantae</taxon>
        <taxon>Streptophyta</taxon>
        <taxon>Embryophyta</taxon>
        <taxon>Tracheophyta</taxon>
        <taxon>Spermatophyta</taxon>
        <taxon>Magnoliopsida</taxon>
        <taxon>eudicotyledons</taxon>
        <taxon>Gunneridae</taxon>
        <taxon>Pentapetalae</taxon>
        <taxon>rosids</taxon>
        <taxon>malvids</taxon>
        <taxon>Malvales</taxon>
        <taxon>Dipterocarpaceae</taxon>
        <taxon>Rubroshorea</taxon>
    </lineage>
</organism>
<keyword evidence="2" id="KW-1185">Reference proteome</keyword>
<dbReference type="Proteomes" id="UP001054252">
    <property type="component" value="Unassembled WGS sequence"/>
</dbReference>